<proteinExistence type="inferred from homology"/>
<keyword evidence="5 9" id="KW-0812">Transmembrane</keyword>
<keyword evidence="6" id="KW-0769">Symport</keyword>
<dbReference type="EMBL" id="CP136511">
    <property type="protein sequence ID" value="WOD14100.1"/>
    <property type="molecule type" value="Genomic_DNA"/>
</dbReference>
<dbReference type="InterPro" id="IPR051084">
    <property type="entry name" value="H+-coupled_symporters"/>
</dbReference>
<evidence type="ECO:0000313" key="11">
    <source>
        <dbReference type="EMBL" id="WOD14100.1"/>
    </source>
</evidence>
<dbReference type="InterPro" id="IPR011701">
    <property type="entry name" value="MFS"/>
</dbReference>
<comment type="similarity">
    <text evidence="2">Belongs to the major facilitator superfamily. Metabolite:H+ Symporter (MHS) family (TC 2.A.1.6) family.</text>
</comment>
<gene>
    <name evidence="11" type="ORF">RW095_00820</name>
</gene>
<feature type="domain" description="Major facilitator superfamily (MFS) profile" evidence="10">
    <location>
        <begin position="9"/>
        <end position="415"/>
    </location>
</feature>
<feature type="transmembrane region" description="Helical" evidence="9">
    <location>
        <begin position="391"/>
        <end position="411"/>
    </location>
</feature>
<keyword evidence="4" id="KW-1003">Cell membrane</keyword>
<organism evidence="11 12">
    <name type="scientific">Paraburkholderia kirstenboschensis</name>
    <dbReference type="NCBI Taxonomy" id="1245436"/>
    <lineage>
        <taxon>Bacteria</taxon>
        <taxon>Pseudomonadati</taxon>
        <taxon>Pseudomonadota</taxon>
        <taxon>Betaproteobacteria</taxon>
        <taxon>Burkholderiales</taxon>
        <taxon>Burkholderiaceae</taxon>
        <taxon>Paraburkholderia</taxon>
    </lineage>
</organism>
<dbReference type="PROSITE" id="PS00216">
    <property type="entry name" value="SUGAR_TRANSPORT_1"/>
    <property type="match status" value="1"/>
</dbReference>
<feature type="transmembrane region" description="Helical" evidence="9">
    <location>
        <begin position="299"/>
        <end position="319"/>
    </location>
</feature>
<evidence type="ECO:0000256" key="9">
    <source>
        <dbReference type="SAM" id="Phobius"/>
    </source>
</evidence>
<evidence type="ECO:0000256" key="3">
    <source>
        <dbReference type="ARBA" id="ARBA00022448"/>
    </source>
</evidence>
<dbReference type="InterPro" id="IPR005829">
    <property type="entry name" value="Sugar_transporter_CS"/>
</dbReference>
<keyword evidence="7 9" id="KW-1133">Transmembrane helix</keyword>
<evidence type="ECO:0000256" key="5">
    <source>
        <dbReference type="ARBA" id="ARBA00022692"/>
    </source>
</evidence>
<feature type="transmembrane region" description="Helical" evidence="9">
    <location>
        <begin position="233"/>
        <end position="255"/>
    </location>
</feature>
<dbReference type="PROSITE" id="PS00217">
    <property type="entry name" value="SUGAR_TRANSPORT_2"/>
    <property type="match status" value="1"/>
</dbReference>
<keyword evidence="3" id="KW-0813">Transport</keyword>
<accession>A0ABZ0EAY3</accession>
<name>A0ABZ0EAY3_9BURK</name>
<keyword evidence="8 9" id="KW-0472">Membrane</keyword>
<feature type="transmembrane region" description="Helical" evidence="9">
    <location>
        <begin position="325"/>
        <end position="346"/>
    </location>
</feature>
<dbReference type="Proteomes" id="UP001302652">
    <property type="component" value="Chromosome 3"/>
</dbReference>
<feature type="transmembrane region" description="Helical" evidence="9">
    <location>
        <begin position="81"/>
        <end position="99"/>
    </location>
</feature>
<dbReference type="InterPro" id="IPR020846">
    <property type="entry name" value="MFS_dom"/>
</dbReference>
<dbReference type="InterPro" id="IPR036259">
    <property type="entry name" value="MFS_trans_sf"/>
</dbReference>
<dbReference type="PROSITE" id="PS50850">
    <property type="entry name" value="MFS"/>
    <property type="match status" value="1"/>
</dbReference>
<evidence type="ECO:0000313" key="12">
    <source>
        <dbReference type="Proteomes" id="UP001302652"/>
    </source>
</evidence>
<feature type="transmembrane region" description="Helical" evidence="9">
    <location>
        <begin position="46"/>
        <end position="69"/>
    </location>
</feature>
<keyword evidence="12" id="KW-1185">Reference proteome</keyword>
<evidence type="ECO:0000256" key="8">
    <source>
        <dbReference type="ARBA" id="ARBA00023136"/>
    </source>
</evidence>
<comment type="subcellular location">
    <subcellularLocation>
        <location evidence="1">Cell membrane</location>
        <topology evidence="1">Multi-pass membrane protein</topology>
    </subcellularLocation>
</comment>
<evidence type="ECO:0000256" key="6">
    <source>
        <dbReference type="ARBA" id="ARBA00022847"/>
    </source>
</evidence>
<sequence length="443" mass="47425">MTKMSARRVLAATCIGNFGEIYDFAVVGFSIPVLALHFFPGTDPTAALLSVFAAYAVAFFARPLGGLLFGYLADKIGRIRILSGTVILMSAGTALIGLLPTYATIGIAAPIAFVLCRVVQGLAMGGETTSSTSFILEWSPDHRRGWYQGVNWFFSFCPNAFTALFVLGMQFWMGHAYTEWGWRIPFLAGGLVGVVGFWLRRKLDDPDEYKQAAKEAPADNPLRAAYRTGLRSMLHVIIIEIVLSIGAYILLGFMYTFLVKQAKLDTMLALVTNAIAIMVLSSFLAIAGALSDRFGRKPVMSFGAAWVALAAYPALQLAASGTFAGALIGQILLATGVGIYSGAAFITMPELFPTSYRATGLSISYQLAVAVFGGTTPFIATWLVRASGSPLAPGVYTAAAGVIGLVLIQWIPETRWTRLRTSVEDLPADGSPITAEQSGARHL</sequence>
<evidence type="ECO:0000256" key="7">
    <source>
        <dbReference type="ARBA" id="ARBA00022989"/>
    </source>
</evidence>
<feature type="transmembrane region" description="Helical" evidence="9">
    <location>
        <begin position="146"/>
        <end position="168"/>
    </location>
</feature>
<feature type="transmembrane region" description="Helical" evidence="9">
    <location>
        <begin position="21"/>
        <end position="40"/>
    </location>
</feature>
<dbReference type="RefSeq" id="WP_317015873.1">
    <property type="nucleotide sequence ID" value="NZ_CP136511.1"/>
</dbReference>
<feature type="transmembrane region" description="Helical" evidence="9">
    <location>
        <begin position="367"/>
        <end position="385"/>
    </location>
</feature>
<dbReference type="PANTHER" id="PTHR43528:SF1">
    <property type="entry name" value="ALPHA-KETOGLUTARATE PERMEASE"/>
    <property type="match status" value="1"/>
</dbReference>
<evidence type="ECO:0000256" key="4">
    <source>
        <dbReference type="ARBA" id="ARBA00022475"/>
    </source>
</evidence>
<dbReference type="Gene3D" id="1.20.1250.20">
    <property type="entry name" value="MFS general substrate transporter like domains"/>
    <property type="match status" value="1"/>
</dbReference>
<feature type="transmembrane region" description="Helical" evidence="9">
    <location>
        <begin position="267"/>
        <end position="287"/>
    </location>
</feature>
<feature type="transmembrane region" description="Helical" evidence="9">
    <location>
        <begin position="105"/>
        <end position="125"/>
    </location>
</feature>
<dbReference type="SUPFAM" id="SSF103473">
    <property type="entry name" value="MFS general substrate transporter"/>
    <property type="match status" value="1"/>
</dbReference>
<dbReference type="Pfam" id="PF07690">
    <property type="entry name" value="MFS_1"/>
    <property type="match status" value="1"/>
</dbReference>
<protein>
    <submittedName>
        <fullName evidence="11">MFS transporter</fullName>
    </submittedName>
</protein>
<reference evidence="11 12" key="1">
    <citation type="submission" date="2023-10" db="EMBL/GenBank/DDBJ databases">
        <title>Surface-active antibiotics is a multifunctional adaptation for post-fire microbes.</title>
        <authorList>
            <person name="Liu M.D."/>
            <person name="Du Y."/>
            <person name="Koupaei S.K."/>
            <person name="Kim N.R."/>
            <person name="Zhang W."/>
            <person name="Traxler M.F."/>
        </authorList>
    </citation>
    <scope>NUCLEOTIDE SEQUENCE [LARGE SCALE GENOMIC DNA]</scope>
    <source>
        <strain evidence="11 12">F3</strain>
    </source>
</reference>
<dbReference type="PANTHER" id="PTHR43528">
    <property type="entry name" value="ALPHA-KETOGLUTARATE PERMEASE"/>
    <property type="match status" value="1"/>
</dbReference>
<evidence type="ECO:0000259" key="10">
    <source>
        <dbReference type="PROSITE" id="PS50850"/>
    </source>
</evidence>
<evidence type="ECO:0000256" key="2">
    <source>
        <dbReference type="ARBA" id="ARBA00008240"/>
    </source>
</evidence>
<feature type="transmembrane region" description="Helical" evidence="9">
    <location>
        <begin position="180"/>
        <end position="199"/>
    </location>
</feature>
<evidence type="ECO:0000256" key="1">
    <source>
        <dbReference type="ARBA" id="ARBA00004651"/>
    </source>
</evidence>